<dbReference type="HOGENOM" id="CLU_3419601_0_0_1"/>
<proteinExistence type="predicted"/>
<organism evidence="2 3">
    <name type="scientific">Megaselia scalaris</name>
    <name type="common">Humpbacked fly</name>
    <name type="synonym">Phora scalaris</name>
    <dbReference type="NCBI Taxonomy" id="36166"/>
    <lineage>
        <taxon>Eukaryota</taxon>
        <taxon>Metazoa</taxon>
        <taxon>Ecdysozoa</taxon>
        <taxon>Arthropoda</taxon>
        <taxon>Hexapoda</taxon>
        <taxon>Insecta</taxon>
        <taxon>Pterygota</taxon>
        <taxon>Neoptera</taxon>
        <taxon>Endopterygota</taxon>
        <taxon>Diptera</taxon>
        <taxon>Brachycera</taxon>
        <taxon>Muscomorpha</taxon>
        <taxon>Platypezoidea</taxon>
        <taxon>Phoridae</taxon>
        <taxon>Megaseliini</taxon>
        <taxon>Megaselia</taxon>
    </lineage>
</organism>
<feature type="compositionally biased region" description="Basic residues" evidence="1">
    <location>
        <begin position="9"/>
        <end position="25"/>
    </location>
</feature>
<reference evidence="3" key="1">
    <citation type="submission" date="2013-02" db="EMBL/GenBank/DDBJ databases">
        <authorList>
            <person name="Hughes D."/>
        </authorList>
    </citation>
    <scope>NUCLEOTIDE SEQUENCE</scope>
    <source>
        <strain>Durham</strain>
        <strain evidence="3">NC isolate 2 -- Noor lab</strain>
    </source>
</reference>
<accession>T1GDY9</accession>
<protein>
    <submittedName>
        <fullName evidence="2">Uncharacterized protein</fullName>
    </submittedName>
</protein>
<dbReference type="EnsemblMetazoa" id="MESCA001542-RA">
    <property type="protein sequence ID" value="MESCA001542-PA"/>
    <property type="gene ID" value="MESCA001542"/>
</dbReference>
<dbReference type="Proteomes" id="UP000015102">
    <property type="component" value="Unassembled WGS sequence"/>
</dbReference>
<dbReference type="EMBL" id="CAQQ02086648">
    <property type="status" value="NOT_ANNOTATED_CDS"/>
    <property type="molecule type" value="Genomic_DNA"/>
</dbReference>
<keyword evidence="3" id="KW-1185">Reference proteome</keyword>
<dbReference type="AlphaFoldDB" id="T1GDY9"/>
<reference evidence="2" key="2">
    <citation type="submission" date="2015-06" db="UniProtKB">
        <authorList>
            <consortium name="EnsemblMetazoa"/>
        </authorList>
    </citation>
    <scope>IDENTIFICATION</scope>
</reference>
<evidence type="ECO:0000256" key="1">
    <source>
        <dbReference type="SAM" id="MobiDB-lite"/>
    </source>
</evidence>
<evidence type="ECO:0000313" key="3">
    <source>
        <dbReference type="Proteomes" id="UP000015102"/>
    </source>
</evidence>
<sequence length="25" mass="2866">MGRSFPRSAAKHACPKSILHKSNWR</sequence>
<evidence type="ECO:0000313" key="2">
    <source>
        <dbReference type="EnsemblMetazoa" id="MESCA001542-PA"/>
    </source>
</evidence>
<feature type="region of interest" description="Disordered" evidence="1">
    <location>
        <begin position="1"/>
        <end position="25"/>
    </location>
</feature>
<name>T1GDY9_MEGSC</name>